<evidence type="ECO:0000256" key="2">
    <source>
        <dbReference type="ARBA" id="ARBA00022448"/>
    </source>
</evidence>
<sequence>MKINRYVDISTIDREAKKDYIDRHSPFIHCEGTAKKGEKFKVTVKLGDEYPHPDDFDHYIAWVQLWNGESNLAQATFVAGALGNQAGHVEVDFHIVPTRNMKLTAMAFCTKHGLWQSDEVAVEVTE</sequence>
<evidence type="ECO:0000313" key="7">
    <source>
        <dbReference type="EMBL" id="VAW27429.1"/>
    </source>
</evidence>
<dbReference type="CDD" id="cd03172">
    <property type="entry name" value="SORL_classII"/>
    <property type="match status" value="1"/>
</dbReference>
<dbReference type="Gene3D" id="2.60.40.730">
    <property type="entry name" value="SOR catalytic domain"/>
    <property type="match status" value="1"/>
</dbReference>
<accession>A0A3B0US25</accession>
<dbReference type="AlphaFoldDB" id="A0A3B0US25"/>
<dbReference type="EMBL" id="UOET01000109">
    <property type="protein sequence ID" value="VAW27429.1"/>
    <property type="molecule type" value="Genomic_DNA"/>
</dbReference>
<protein>
    <submittedName>
        <fullName evidence="7">Superoxide reductase</fullName>
        <ecNumber evidence="7">1.15.1.2</ecNumber>
    </submittedName>
</protein>
<dbReference type="PANTHER" id="PTHR36541:SF1">
    <property type="entry name" value="SUPEROXIDE REDUCTASE-RELATED"/>
    <property type="match status" value="1"/>
</dbReference>
<evidence type="ECO:0000256" key="1">
    <source>
        <dbReference type="ARBA" id="ARBA00005941"/>
    </source>
</evidence>
<name>A0A3B0US25_9ZZZZ</name>
<dbReference type="GO" id="GO:0005506">
    <property type="term" value="F:iron ion binding"/>
    <property type="evidence" value="ECO:0007669"/>
    <property type="project" value="InterPro"/>
</dbReference>
<dbReference type="EC" id="1.15.1.2" evidence="7"/>
<feature type="domain" description="Desulfoferrodoxin ferrous iron-binding" evidence="6">
    <location>
        <begin position="20"/>
        <end position="117"/>
    </location>
</feature>
<evidence type="ECO:0000256" key="5">
    <source>
        <dbReference type="ARBA" id="ARBA00023004"/>
    </source>
</evidence>
<proteinExistence type="inferred from homology"/>
<reference evidence="7" key="1">
    <citation type="submission" date="2018-06" db="EMBL/GenBank/DDBJ databases">
        <authorList>
            <person name="Zhirakovskaya E."/>
        </authorList>
    </citation>
    <scope>NUCLEOTIDE SEQUENCE</scope>
</reference>
<keyword evidence="5" id="KW-0408">Iron</keyword>
<evidence type="ECO:0000256" key="4">
    <source>
        <dbReference type="ARBA" id="ARBA00022982"/>
    </source>
</evidence>
<dbReference type="GO" id="GO:0050605">
    <property type="term" value="F:superoxide reductase activity"/>
    <property type="evidence" value="ECO:0007669"/>
    <property type="project" value="UniProtKB-EC"/>
</dbReference>
<keyword evidence="3" id="KW-0479">Metal-binding</keyword>
<dbReference type="InterPro" id="IPR002742">
    <property type="entry name" value="Desulfoferrodoxin_Fe-bd_dom"/>
</dbReference>
<dbReference type="PANTHER" id="PTHR36541">
    <property type="entry name" value="SUPEROXIDE REDUCTASE-RELATED"/>
    <property type="match status" value="1"/>
</dbReference>
<comment type="similarity">
    <text evidence="1">Belongs to the desulfoferrodoxin family.</text>
</comment>
<dbReference type="Pfam" id="PF01880">
    <property type="entry name" value="Desulfoferrodox"/>
    <property type="match status" value="1"/>
</dbReference>
<dbReference type="InterPro" id="IPR051233">
    <property type="entry name" value="Desulfoferrodoxin_SOR"/>
</dbReference>
<gene>
    <name evidence="7" type="ORF">MNBD_BACTEROID07-750</name>
</gene>
<keyword evidence="7" id="KW-0560">Oxidoreductase</keyword>
<dbReference type="SUPFAM" id="SSF49367">
    <property type="entry name" value="Superoxide reductase-like"/>
    <property type="match status" value="1"/>
</dbReference>
<keyword evidence="4" id="KW-0249">Electron transport</keyword>
<evidence type="ECO:0000256" key="3">
    <source>
        <dbReference type="ARBA" id="ARBA00022723"/>
    </source>
</evidence>
<dbReference type="InterPro" id="IPR036073">
    <property type="entry name" value="Desulfoferrodoxin_Fe-bd_dom_sf"/>
</dbReference>
<evidence type="ECO:0000259" key="6">
    <source>
        <dbReference type="Pfam" id="PF01880"/>
    </source>
</evidence>
<keyword evidence="2" id="KW-0813">Transport</keyword>
<organism evidence="7">
    <name type="scientific">hydrothermal vent metagenome</name>
    <dbReference type="NCBI Taxonomy" id="652676"/>
    <lineage>
        <taxon>unclassified sequences</taxon>
        <taxon>metagenomes</taxon>
        <taxon>ecological metagenomes</taxon>
    </lineage>
</organism>